<dbReference type="InterPro" id="IPR050438">
    <property type="entry name" value="LMW_PTPase"/>
</dbReference>
<evidence type="ECO:0000313" key="2">
    <source>
        <dbReference type="EMBL" id="MBU9710850.1"/>
    </source>
</evidence>
<sequence>MKKILFVCTGNTCRSPLAEAIFKKYQPSGYEVKSAGVHALEGMAMSEGARTVLSQRGIEENHRATTLSKEIMEWADIILTMTENHRRAVIDQFPYIAEKVYSLKEYILDDPKTQEKIQQLKHHMAQLELKRATFLANNQNQIEKYNETNDISNQEHLEEKLLQELQPDHEAIAQLTAELPSFDVADPYMSDVSVYNETYLELEAAVKKLVNKLQGENDK</sequence>
<organism evidence="2 3">
    <name type="scientific">Evansella tamaricis</name>
    <dbReference type="NCBI Taxonomy" id="2069301"/>
    <lineage>
        <taxon>Bacteria</taxon>
        <taxon>Bacillati</taxon>
        <taxon>Bacillota</taxon>
        <taxon>Bacilli</taxon>
        <taxon>Bacillales</taxon>
        <taxon>Bacillaceae</taxon>
        <taxon>Evansella</taxon>
    </lineage>
</organism>
<accession>A0ABS6JBP6</accession>
<dbReference type="CDD" id="cd16344">
    <property type="entry name" value="LMWPAP"/>
    <property type="match status" value="1"/>
</dbReference>
<dbReference type="EMBL" id="JAHQCS010000051">
    <property type="protein sequence ID" value="MBU9710850.1"/>
    <property type="molecule type" value="Genomic_DNA"/>
</dbReference>
<dbReference type="Pfam" id="PF01451">
    <property type="entry name" value="LMWPc"/>
    <property type="match status" value="1"/>
</dbReference>
<dbReference type="PANTHER" id="PTHR11717">
    <property type="entry name" value="LOW MOLECULAR WEIGHT PROTEIN TYROSINE PHOSPHATASE"/>
    <property type="match status" value="1"/>
</dbReference>
<proteinExistence type="predicted"/>
<dbReference type="Proteomes" id="UP000784880">
    <property type="component" value="Unassembled WGS sequence"/>
</dbReference>
<evidence type="ECO:0000313" key="3">
    <source>
        <dbReference type="Proteomes" id="UP000784880"/>
    </source>
</evidence>
<gene>
    <name evidence="2" type="ORF">KS419_03725</name>
</gene>
<keyword evidence="3" id="KW-1185">Reference proteome</keyword>
<reference evidence="2 3" key="1">
    <citation type="submission" date="2021-06" db="EMBL/GenBank/DDBJ databases">
        <title>Bacillus sp. RD4P76, an endophyte from a halophyte.</title>
        <authorList>
            <person name="Sun J.-Q."/>
        </authorList>
    </citation>
    <scope>NUCLEOTIDE SEQUENCE [LARGE SCALE GENOMIC DNA]</scope>
    <source>
        <strain evidence="2 3">CGMCC 1.15917</strain>
    </source>
</reference>
<protein>
    <submittedName>
        <fullName evidence="2">Low molecular weight protein arginine phosphatase</fullName>
    </submittedName>
</protein>
<name>A0ABS6JBP6_9BACI</name>
<dbReference type="PANTHER" id="PTHR11717:SF31">
    <property type="entry name" value="LOW MOLECULAR WEIGHT PROTEIN-TYROSINE-PHOSPHATASE ETP-RELATED"/>
    <property type="match status" value="1"/>
</dbReference>
<feature type="domain" description="Phosphotyrosine protein phosphatase I" evidence="1">
    <location>
        <begin position="2"/>
        <end position="137"/>
    </location>
</feature>
<comment type="caution">
    <text evidence="2">The sequence shown here is derived from an EMBL/GenBank/DDBJ whole genome shotgun (WGS) entry which is preliminary data.</text>
</comment>
<dbReference type="SMART" id="SM00226">
    <property type="entry name" value="LMWPc"/>
    <property type="match status" value="1"/>
</dbReference>
<dbReference type="RefSeq" id="WP_217064742.1">
    <property type="nucleotide sequence ID" value="NZ_JAHQCS010000051.1"/>
</dbReference>
<evidence type="ECO:0000259" key="1">
    <source>
        <dbReference type="SMART" id="SM00226"/>
    </source>
</evidence>
<dbReference type="InterPro" id="IPR023485">
    <property type="entry name" value="Ptyr_pPase"/>
</dbReference>